<feature type="transmembrane region" description="Helical" evidence="6">
    <location>
        <begin position="135"/>
        <end position="155"/>
    </location>
</feature>
<sequence length="589" mass="66318">MSILFKIITNLNPSSFLKTRLFNSNNGEQPLLCSFVNNEDEEELEDFEMDFRQGNGWKKSEDFEDIIMNETENVNGLKEYSWPNGKKKKYPACSYVQRRLETGLNWITAALFIIADMAGGGVVAIPIALLNSGLLIGSLSILFIGTAFCYTAHILGENWMTMCRRWPEVYGREHCRKPYPEMAFRALGERARFLTSCTLNVMLFGVSVVYLLLAAKITSELWASFSPSHSFGPCVMTLILAGALLPVTFLKSPQDFWWAVVSAMLTTCLAVFIILLGTLLDLPKCSSFAKQPNFTFNNYFLSIGIFFFAFGGHGVFPTIQHDMRRPRNFTRSSLFAFIAVAAMYIPLSYFGYFVYGDSLQESIISSIQTSILQQLANLLIALHCILTITIVINPLNQEVEHFIDIPHRNNFKIILQNFLTDFCWQRVIIRTFVMLAVVFIALTVPSFGPILNLMGGTCVSLISAVMPCLFYLYLHASEDKSNPKSKLEKDLPINDRPVTFINVIKRTPKYTLLINISVIVISILCGIAATNSAFLELSTSRFSGPCYLSLSSENNKIINSVQSLHCCGTFRNISRWPDKFQCPSYEPPN</sequence>
<evidence type="ECO:0000313" key="8">
    <source>
        <dbReference type="Proteomes" id="UP000887563"/>
    </source>
</evidence>
<feature type="transmembrane region" description="Helical" evidence="6">
    <location>
        <begin position="299"/>
        <end position="320"/>
    </location>
</feature>
<feature type="transmembrane region" description="Helical" evidence="6">
    <location>
        <begin position="193"/>
        <end position="218"/>
    </location>
</feature>
<dbReference type="Pfam" id="PF01490">
    <property type="entry name" value="Aa_trans"/>
    <property type="match status" value="1"/>
</dbReference>
<dbReference type="AlphaFoldDB" id="A0A914MV28"/>
<dbReference type="InterPro" id="IPR013057">
    <property type="entry name" value="AA_transpt_TM"/>
</dbReference>
<organism evidence="8 9">
    <name type="scientific">Meloidogyne incognita</name>
    <name type="common">Southern root-knot nematode worm</name>
    <name type="synonym">Oxyuris incognita</name>
    <dbReference type="NCBI Taxonomy" id="6306"/>
    <lineage>
        <taxon>Eukaryota</taxon>
        <taxon>Metazoa</taxon>
        <taxon>Ecdysozoa</taxon>
        <taxon>Nematoda</taxon>
        <taxon>Chromadorea</taxon>
        <taxon>Rhabditida</taxon>
        <taxon>Tylenchina</taxon>
        <taxon>Tylenchomorpha</taxon>
        <taxon>Tylenchoidea</taxon>
        <taxon>Meloidogynidae</taxon>
        <taxon>Meloidogyninae</taxon>
        <taxon>Meloidogyne</taxon>
        <taxon>Meloidogyne incognita group</taxon>
    </lineage>
</organism>
<dbReference type="Proteomes" id="UP000887563">
    <property type="component" value="Unplaced"/>
</dbReference>
<feature type="transmembrane region" description="Helical" evidence="6">
    <location>
        <begin position="332"/>
        <end position="355"/>
    </location>
</feature>
<dbReference type="FunFam" id="1.20.1740.10:FF:000052">
    <property type="entry name" value="Lysine histidine transporter-like 3"/>
    <property type="match status" value="1"/>
</dbReference>
<evidence type="ECO:0000256" key="4">
    <source>
        <dbReference type="ARBA" id="ARBA00022989"/>
    </source>
</evidence>
<dbReference type="GO" id="GO:0016020">
    <property type="term" value="C:membrane"/>
    <property type="evidence" value="ECO:0007669"/>
    <property type="project" value="UniProtKB-SubCell"/>
</dbReference>
<dbReference type="WBParaSite" id="Minc3s02233g29001">
    <property type="protein sequence ID" value="Minc3s02233g29001"/>
    <property type="gene ID" value="Minc3s02233g29001"/>
</dbReference>
<proteinExistence type="predicted"/>
<keyword evidence="4 6" id="KW-1133">Transmembrane helix</keyword>
<feature type="domain" description="Amino acid transporter transmembrane" evidence="7">
    <location>
        <begin position="104"/>
        <end position="481"/>
    </location>
</feature>
<dbReference type="Gene3D" id="1.20.1740.10">
    <property type="entry name" value="Amino acid/polyamine transporter I"/>
    <property type="match status" value="1"/>
</dbReference>
<feature type="transmembrane region" description="Helical" evidence="6">
    <location>
        <begin position="427"/>
        <end position="447"/>
    </location>
</feature>
<feature type="transmembrane region" description="Helical" evidence="6">
    <location>
        <begin position="256"/>
        <end position="279"/>
    </location>
</feature>
<keyword evidence="2" id="KW-0813">Transport</keyword>
<feature type="transmembrane region" description="Helical" evidence="6">
    <location>
        <begin position="230"/>
        <end position="249"/>
    </location>
</feature>
<reference evidence="9" key="1">
    <citation type="submission" date="2022-11" db="UniProtKB">
        <authorList>
            <consortium name="WormBaseParasite"/>
        </authorList>
    </citation>
    <scope>IDENTIFICATION</scope>
</reference>
<evidence type="ECO:0000256" key="5">
    <source>
        <dbReference type="ARBA" id="ARBA00023136"/>
    </source>
</evidence>
<evidence type="ECO:0000256" key="6">
    <source>
        <dbReference type="SAM" id="Phobius"/>
    </source>
</evidence>
<evidence type="ECO:0000259" key="7">
    <source>
        <dbReference type="Pfam" id="PF01490"/>
    </source>
</evidence>
<feature type="transmembrane region" description="Helical" evidence="6">
    <location>
        <begin position="512"/>
        <end position="535"/>
    </location>
</feature>
<comment type="subcellular location">
    <subcellularLocation>
        <location evidence="1">Membrane</location>
    </subcellularLocation>
</comment>
<feature type="transmembrane region" description="Helical" evidence="6">
    <location>
        <begin position="453"/>
        <end position="474"/>
    </location>
</feature>
<keyword evidence="8" id="KW-1185">Reference proteome</keyword>
<keyword evidence="3 6" id="KW-0812">Transmembrane</keyword>
<accession>A0A914MV28</accession>
<feature type="transmembrane region" description="Helical" evidence="6">
    <location>
        <begin position="104"/>
        <end position="129"/>
    </location>
</feature>
<evidence type="ECO:0000256" key="3">
    <source>
        <dbReference type="ARBA" id="ARBA00022692"/>
    </source>
</evidence>
<dbReference type="PANTHER" id="PTHR48017">
    <property type="entry name" value="OS05G0424000 PROTEIN-RELATED"/>
    <property type="match status" value="1"/>
</dbReference>
<protein>
    <submittedName>
        <fullName evidence="9">Amino acid transporter transmembrane domain-containing protein</fullName>
    </submittedName>
</protein>
<feature type="transmembrane region" description="Helical" evidence="6">
    <location>
        <begin position="375"/>
        <end position="395"/>
    </location>
</feature>
<keyword evidence="5 6" id="KW-0472">Membrane</keyword>
<name>A0A914MV28_MELIC</name>
<evidence type="ECO:0000313" key="9">
    <source>
        <dbReference type="WBParaSite" id="Minc3s02233g29001"/>
    </source>
</evidence>
<evidence type="ECO:0000256" key="2">
    <source>
        <dbReference type="ARBA" id="ARBA00022448"/>
    </source>
</evidence>
<evidence type="ECO:0000256" key="1">
    <source>
        <dbReference type="ARBA" id="ARBA00004370"/>
    </source>
</evidence>